<dbReference type="PRINTS" id="PR00010">
    <property type="entry name" value="EGFBLOOD"/>
</dbReference>
<proteinExistence type="predicted"/>
<keyword evidence="4" id="KW-0812">Transmembrane</keyword>
<accession>A0A8J9Z763</accession>
<feature type="domain" description="EGF-like" evidence="13 14">
    <location>
        <begin position="48"/>
        <end position="59"/>
    </location>
</feature>
<evidence type="ECO:0000256" key="4">
    <source>
        <dbReference type="ARBA" id="ARBA00022692"/>
    </source>
</evidence>
<dbReference type="Gene3D" id="2.10.25.140">
    <property type="match status" value="1"/>
</dbReference>
<keyword evidence="5 12" id="KW-0732">Signal</keyword>
<dbReference type="GO" id="GO:0048468">
    <property type="term" value="P:cell development"/>
    <property type="evidence" value="ECO:0007669"/>
    <property type="project" value="UniProtKB-ARBA"/>
</dbReference>
<feature type="chain" id="PRO_5035474375" evidence="12">
    <location>
        <begin position="18"/>
        <end position="1060"/>
    </location>
</feature>
<organism evidence="15 16">
    <name type="scientific">Branchiostoma lanceolatum</name>
    <name type="common">Common lancelet</name>
    <name type="synonym">Amphioxus lanceolatum</name>
    <dbReference type="NCBI Taxonomy" id="7740"/>
    <lineage>
        <taxon>Eukaryota</taxon>
        <taxon>Metazoa</taxon>
        <taxon>Chordata</taxon>
        <taxon>Cephalochordata</taxon>
        <taxon>Leptocardii</taxon>
        <taxon>Amphioxiformes</taxon>
        <taxon>Branchiostomatidae</taxon>
        <taxon>Branchiostoma</taxon>
    </lineage>
</organism>
<dbReference type="GO" id="GO:0035239">
    <property type="term" value="P:tube morphogenesis"/>
    <property type="evidence" value="ECO:0007669"/>
    <property type="project" value="UniProtKB-ARBA"/>
</dbReference>
<evidence type="ECO:0000256" key="2">
    <source>
        <dbReference type="ARBA" id="ARBA00022473"/>
    </source>
</evidence>
<dbReference type="FunFam" id="2.10.25.10:FF:000018">
    <property type="entry name" value="Delta-like 1"/>
    <property type="match status" value="1"/>
</dbReference>
<keyword evidence="2" id="KW-0217">Developmental protein</keyword>
<dbReference type="Pfam" id="PF21700">
    <property type="entry name" value="EGF_DL_JAG"/>
    <property type="match status" value="1"/>
</dbReference>
<keyword evidence="3" id="KW-0245">EGF-like domain</keyword>
<feature type="compositionally biased region" description="Basic and acidic residues" evidence="11">
    <location>
        <begin position="362"/>
        <end position="433"/>
    </location>
</feature>
<dbReference type="SUPFAM" id="SSF57196">
    <property type="entry name" value="EGF/Laminin"/>
    <property type="match status" value="4"/>
</dbReference>
<reference evidence="15" key="1">
    <citation type="submission" date="2022-01" db="EMBL/GenBank/DDBJ databases">
        <authorList>
            <person name="Braso-Vives M."/>
        </authorList>
    </citation>
    <scope>NUCLEOTIDE SEQUENCE</scope>
</reference>
<evidence type="ECO:0000256" key="1">
    <source>
        <dbReference type="ARBA" id="ARBA00004479"/>
    </source>
</evidence>
<evidence type="ECO:0000259" key="13">
    <source>
        <dbReference type="PROSITE" id="PS00022"/>
    </source>
</evidence>
<feature type="domain" description="EGF-like" evidence="13 14">
    <location>
        <begin position="218"/>
        <end position="229"/>
    </location>
</feature>
<name>A0A8J9Z763_BRALA</name>
<keyword evidence="7" id="KW-1133">Transmembrane helix</keyword>
<dbReference type="Pfam" id="PF00754">
    <property type="entry name" value="F5_F8_type_C"/>
    <property type="match status" value="3"/>
</dbReference>
<evidence type="ECO:0000313" key="15">
    <source>
        <dbReference type="EMBL" id="CAH1248925.1"/>
    </source>
</evidence>
<evidence type="ECO:0000256" key="7">
    <source>
        <dbReference type="ARBA" id="ARBA00022989"/>
    </source>
</evidence>
<feature type="signal peptide" evidence="12">
    <location>
        <begin position="1"/>
        <end position="17"/>
    </location>
</feature>
<comment type="subcellular location">
    <subcellularLocation>
        <location evidence="1">Membrane</location>
        <topology evidence="1">Single-pass type I membrane protein</topology>
    </subcellularLocation>
</comment>
<dbReference type="GO" id="GO:0005509">
    <property type="term" value="F:calcium ion binding"/>
    <property type="evidence" value="ECO:0007669"/>
    <property type="project" value="InterPro"/>
</dbReference>
<feature type="domain" description="EGF-like" evidence="13 14">
    <location>
        <begin position="335"/>
        <end position="346"/>
    </location>
</feature>
<evidence type="ECO:0000256" key="10">
    <source>
        <dbReference type="ARBA" id="ARBA00023180"/>
    </source>
</evidence>
<dbReference type="CDD" id="cd00054">
    <property type="entry name" value="EGF_CA"/>
    <property type="match status" value="3"/>
</dbReference>
<keyword evidence="16" id="KW-1185">Reference proteome</keyword>
<dbReference type="EMBL" id="OV696702">
    <property type="protein sequence ID" value="CAH1248925.1"/>
    <property type="molecule type" value="Genomic_DNA"/>
</dbReference>
<keyword evidence="6" id="KW-0677">Repeat</keyword>
<dbReference type="SMART" id="SM00179">
    <property type="entry name" value="EGF_CA"/>
    <property type="match status" value="3"/>
</dbReference>
<evidence type="ECO:0000256" key="12">
    <source>
        <dbReference type="SAM" id="SignalP"/>
    </source>
</evidence>
<feature type="domain" description="EGF-like" evidence="13">
    <location>
        <begin position="147"/>
        <end position="158"/>
    </location>
</feature>
<feature type="region of interest" description="Disordered" evidence="11">
    <location>
        <begin position="355"/>
        <end position="513"/>
    </location>
</feature>
<keyword evidence="8" id="KW-0472">Membrane</keyword>
<dbReference type="Gene3D" id="2.60.120.260">
    <property type="entry name" value="Galactose-binding domain-like"/>
    <property type="match status" value="3"/>
</dbReference>
<dbReference type="PROSITE" id="PS00022">
    <property type="entry name" value="EGF_1"/>
    <property type="match status" value="7"/>
</dbReference>
<dbReference type="FunFam" id="2.10.25.140:FF:000001">
    <property type="entry name" value="Delta-like protein"/>
    <property type="match status" value="1"/>
</dbReference>
<dbReference type="FunFam" id="2.10.25.10:FF:000064">
    <property type="entry name" value="Delta-like protein"/>
    <property type="match status" value="1"/>
</dbReference>
<dbReference type="InterPro" id="IPR000742">
    <property type="entry name" value="EGF"/>
</dbReference>
<dbReference type="CDD" id="cd00057">
    <property type="entry name" value="FA58C"/>
    <property type="match status" value="3"/>
</dbReference>
<dbReference type="PROSITE" id="PS00010">
    <property type="entry name" value="ASX_HYDROXYL"/>
    <property type="match status" value="1"/>
</dbReference>
<dbReference type="InterPro" id="IPR000421">
    <property type="entry name" value="FA58C"/>
</dbReference>
<dbReference type="SUPFAM" id="SSF49785">
    <property type="entry name" value="Galactose-binding domain-like"/>
    <property type="match status" value="3"/>
</dbReference>
<evidence type="ECO:0000256" key="5">
    <source>
        <dbReference type="ARBA" id="ARBA00022729"/>
    </source>
</evidence>
<dbReference type="Pfam" id="PF01414">
    <property type="entry name" value="DSL"/>
    <property type="match status" value="1"/>
</dbReference>
<gene>
    <name evidence="15" type="primary">DLL1</name>
    <name evidence="15" type="ORF">BLAG_LOCUS10199</name>
</gene>
<evidence type="ECO:0000259" key="14">
    <source>
        <dbReference type="PROSITE" id="PS01186"/>
    </source>
</evidence>
<dbReference type="Proteomes" id="UP000838412">
    <property type="component" value="Chromosome 17"/>
</dbReference>
<dbReference type="Gene3D" id="2.10.25.10">
    <property type="entry name" value="Laminin"/>
    <property type="match status" value="6"/>
</dbReference>
<dbReference type="SMART" id="SM00231">
    <property type="entry name" value="FA58C"/>
    <property type="match status" value="3"/>
</dbReference>
<dbReference type="GO" id="GO:0030855">
    <property type="term" value="P:epithelial cell differentiation"/>
    <property type="evidence" value="ECO:0007669"/>
    <property type="project" value="UniProtKB-ARBA"/>
</dbReference>
<keyword evidence="9" id="KW-1015">Disulfide bond</keyword>
<feature type="compositionally biased region" description="Basic and acidic residues" evidence="11">
    <location>
        <begin position="441"/>
        <end position="510"/>
    </location>
</feature>
<dbReference type="GO" id="GO:0016020">
    <property type="term" value="C:membrane"/>
    <property type="evidence" value="ECO:0007669"/>
    <property type="project" value="UniProtKB-SubCell"/>
</dbReference>
<feature type="domain" description="EGF-like" evidence="13 14">
    <location>
        <begin position="294"/>
        <end position="305"/>
    </location>
</feature>
<sequence>MLLLALSLGLSFTVVLPSPTARCRPDTSGYCLNGGRVCGDGNSGDVTCACSEGFIGPRCQQKGSDQETRALIRVVCDKHRYGKGCFVYCRPRNDVFGHYTCNEEGEKVCRKGWKSDQKEEEGKYCTDPICMSRCSDRHGYCEVPGECRCRVGWQGKFCDECIRYPGCLHGTCRQPWQCNCDEGWGGLFCNQDLKYCTNHKPCKNGGTCRNSGQGSYTCSCPQGYTGTNCEIDVDNCINKPCLNGGVCQDLVNNYKCTCPVGFFGKRCEIQAQNCHNNLCQNGGQCQQVAGLVVCLCAPGFTGSTCETPRCRLDTSGYCLNGGRVCGDEKSGDVYCACSGGFIGWRCQYQDFSSFGSPSSQGHSRENDVSSQDDSRETDASSQSDSRETDASSQSDSRETDASLQRDSRETDASSQGDSRETDASSQDDSRETDASSQSTSRETDASSQRDSRETDAFTQDDSRETDASSQGDSRETDASSQGDSRETDASTQRDSRETDAYSPGESRKTDASSFGYTTEIQSVPCPIPNKIYCLNGGTLTCIGIRSDDPATGYIIEGTCKCPPLYTGSMCEYDSRPTYGGPISLASSQFDSRHSADRADINSRETAEKAGAWAAVTNDLDQWLLRDLIEVKVVTAIMTKGRNYSTDWPYGSHDQYVTSYVISYGSKNGDEKFYTNAEGEIIVFQGNSDRNTKVYHDFGDYSGLFTARFIKIHPRTWHGWIAMRVKIFTDENSTQIQEPPSPWSASSQFDSRHSADRADINSRETAEKAGAWAAVTNNLDQWLMRDLGEVKVVTGIITKGRNYSTDWPHGTHDQYVTSYVISYGYENGDEKFYTNAEGEIMVFQGNSDRNTTVHHDFGDYGGPVTARFIKIRPRTWHEWIAMRVKIVTDQDSSPIHETWSASSQFDSRHSADRADINSRETAEKAGAWAVVTNDLDQWLMRDLGEVKVVTGIITKGRNFSPDWPYGPHDQYVTSYVISYGSENGDEKLYTTDVFSYGVENGDEKFYTTEGEVIVFQGNTDRNTEVHHDFGNYSGPITARFIKILPRTWHEWIAMRVKIVCA</sequence>
<dbReference type="PROSITE" id="PS01187">
    <property type="entry name" value="EGF_CA"/>
    <property type="match status" value="1"/>
</dbReference>
<evidence type="ECO:0000256" key="8">
    <source>
        <dbReference type="ARBA" id="ARBA00023136"/>
    </source>
</evidence>
<feature type="domain" description="EGF-like" evidence="13 14">
    <location>
        <begin position="256"/>
        <end position="267"/>
    </location>
</feature>
<dbReference type="GO" id="GO:0007154">
    <property type="term" value="P:cell communication"/>
    <property type="evidence" value="ECO:0007669"/>
    <property type="project" value="InterPro"/>
</dbReference>
<evidence type="ECO:0000313" key="16">
    <source>
        <dbReference type="Proteomes" id="UP000838412"/>
    </source>
</evidence>
<dbReference type="Pfam" id="PF00008">
    <property type="entry name" value="EGF"/>
    <property type="match status" value="3"/>
</dbReference>
<dbReference type="PANTHER" id="PTHR24543">
    <property type="entry name" value="MULTICOPPER OXIDASE-RELATED"/>
    <property type="match status" value="1"/>
</dbReference>
<evidence type="ECO:0000256" key="3">
    <source>
        <dbReference type="ARBA" id="ARBA00022536"/>
    </source>
</evidence>
<dbReference type="GO" id="GO:0030182">
    <property type="term" value="P:neuron differentiation"/>
    <property type="evidence" value="ECO:0007669"/>
    <property type="project" value="UniProtKB-ARBA"/>
</dbReference>
<dbReference type="InterPro" id="IPR000152">
    <property type="entry name" value="EGF-type_Asp/Asn_hydroxyl_site"/>
</dbReference>
<dbReference type="AlphaFoldDB" id="A0A8J9Z763"/>
<dbReference type="InterPro" id="IPR001881">
    <property type="entry name" value="EGF-like_Ca-bd_dom"/>
</dbReference>
<dbReference type="InterPro" id="IPR008979">
    <property type="entry name" value="Galactose-bd-like_sf"/>
</dbReference>
<feature type="domain" description="EGF-like" evidence="13 14">
    <location>
        <begin position="178"/>
        <end position="189"/>
    </location>
</feature>
<keyword evidence="10" id="KW-0325">Glycoprotein</keyword>
<dbReference type="InterPro" id="IPR001774">
    <property type="entry name" value="DSL"/>
</dbReference>
<dbReference type="SMART" id="SM00051">
    <property type="entry name" value="DSL"/>
    <property type="match status" value="1"/>
</dbReference>
<protein>
    <submittedName>
        <fullName evidence="15">DLL1 protein</fullName>
    </submittedName>
</protein>
<dbReference type="PANTHER" id="PTHR24543:SF335">
    <property type="entry name" value="EGF-LIKE REPEAT AND DISCOIDIN I-LIKE DOMAIN-CONTAINING PROTEIN 3"/>
    <property type="match status" value="1"/>
</dbReference>
<dbReference type="OrthoDB" id="10046852at2759"/>
<evidence type="ECO:0000256" key="11">
    <source>
        <dbReference type="SAM" id="MobiDB-lite"/>
    </source>
</evidence>
<evidence type="ECO:0000256" key="6">
    <source>
        <dbReference type="ARBA" id="ARBA00022737"/>
    </source>
</evidence>
<evidence type="ECO:0000256" key="9">
    <source>
        <dbReference type="ARBA" id="ARBA00023157"/>
    </source>
</evidence>
<dbReference type="PROSITE" id="PS01186">
    <property type="entry name" value="EGF_2"/>
    <property type="match status" value="6"/>
</dbReference>
<dbReference type="InterPro" id="IPR018097">
    <property type="entry name" value="EGF_Ca-bd_CS"/>
</dbReference>
<dbReference type="SMART" id="SM00181">
    <property type="entry name" value="EGF"/>
    <property type="match status" value="8"/>
</dbReference>
<dbReference type="FunFam" id="2.10.25.10:FF:000122">
    <property type="entry name" value="Protein crumbs homolog 2"/>
    <property type="match status" value="1"/>
</dbReference>